<comment type="caution">
    <text evidence="3">The sequence shown here is derived from an EMBL/GenBank/DDBJ whole genome shotgun (WGS) entry which is preliminary data.</text>
</comment>
<organism evidence="3 4">
    <name type="scientific">Acholeplasma laidlawii</name>
    <dbReference type="NCBI Taxonomy" id="2148"/>
    <lineage>
        <taxon>Bacteria</taxon>
        <taxon>Bacillati</taxon>
        <taxon>Mycoplasmatota</taxon>
        <taxon>Mollicutes</taxon>
        <taxon>Acholeplasmatales</taxon>
        <taxon>Acholeplasmataceae</taxon>
        <taxon>Acholeplasma</taxon>
    </lineage>
</organism>
<evidence type="ECO:0000256" key="1">
    <source>
        <dbReference type="SAM" id="MobiDB-lite"/>
    </source>
</evidence>
<reference evidence="3 4" key="1">
    <citation type="submission" date="2019-07" db="EMBL/GenBank/DDBJ databases">
        <title>Genome sequence of Acholeplasma laidlawii strain with increased resistance to erythromycin.</title>
        <authorList>
            <person name="Medvedeva E.S."/>
            <person name="Baranova N.B."/>
            <person name="Siniagina M.N."/>
            <person name="Mouzykantov A."/>
            <person name="Chernova O.A."/>
            <person name="Chernov V.M."/>
        </authorList>
    </citation>
    <scope>NUCLEOTIDE SEQUENCE [LARGE SCALE GENOMIC DNA]</scope>
    <source>
        <strain evidence="3 4">PG8REry</strain>
    </source>
</reference>
<protein>
    <submittedName>
        <fullName evidence="3">Uncharacterized protein</fullName>
    </submittedName>
</protein>
<dbReference type="Proteomes" id="UP000315938">
    <property type="component" value="Unassembled WGS sequence"/>
</dbReference>
<evidence type="ECO:0000313" key="4">
    <source>
        <dbReference type="Proteomes" id="UP000315938"/>
    </source>
</evidence>
<sequence>MFQYTWQKRVVAATPLISLLIFLFLGFFYNLWNPGWLVFLLIPIVPFLVGLKQIRITFPFLVFVAYIGIGVAGYWHPGWIIFLLIPIQNILFPPKSISKFLKKDVPKKDFNRPKDYMDAEIDKDSK</sequence>
<keyword evidence="2" id="KW-1133">Transmembrane helix</keyword>
<accession>A0A553IIX5</accession>
<keyword evidence="2" id="KW-0812">Transmembrane</keyword>
<dbReference type="AlphaFoldDB" id="A0A553IIX5"/>
<dbReference type="GeneID" id="41338567"/>
<evidence type="ECO:0000256" key="2">
    <source>
        <dbReference type="SAM" id="Phobius"/>
    </source>
</evidence>
<feature type="transmembrane region" description="Helical" evidence="2">
    <location>
        <begin position="12"/>
        <end position="29"/>
    </location>
</feature>
<feature type="transmembrane region" description="Helical" evidence="2">
    <location>
        <begin position="35"/>
        <end position="51"/>
    </location>
</feature>
<keyword evidence="2" id="KW-0472">Membrane</keyword>
<proteinExistence type="predicted"/>
<evidence type="ECO:0000313" key="3">
    <source>
        <dbReference type="EMBL" id="TRY00160.1"/>
    </source>
</evidence>
<feature type="region of interest" description="Disordered" evidence="1">
    <location>
        <begin position="107"/>
        <end position="126"/>
    </location>
</feature>
<feature type="transmembrane region" description="Helical" evidence="2">
    <location>
        <begin position="58"/>
        <end position="85"/>
    </location>
</feature>
<dbReference type="EMBL" id="VKID01000001">
    <property type="protein sequence ID" value="TRY00160.1"/>
    <property type="molecule type" value="Genomic_DNA"/>
</dbReference>
<gene>
    <name evidence="3" type="ORF">FNV44_03705</name>
</gene>
<name>A0A553IIX5_ACHLA</name>
<dbReference type="RefSeq" id="WP_012242338.1">
    <property type="nucleotide sequence ID" value="NZ_JACAOE010000001.1"/>
</dbReference>